<dbReference type="EMBL" id="KY684083">
    <property type="protein sequence ID" value="ARF08619.1"/>
    <property type="molecule type" value="Genomic_DNA"/>
</dbReference>
<proteinExistence type="predicted"/>
<name>A0A1V0SA92_9VIRU</name>
<protein>
    <submittedName>
        <fullName evidence="1">Uncharacterized protein</fullName>
    </submittedName>
</protein>
<gene>
    <name evidence="1" type="ORF">Catovirus_1_669</name>
</gene>
<evidence type="ECO:0000313" key="1">
    <source>
        <dbReference type="EMBL" id="ARF08619.1"/>
    </source>
</evidence>
<sequence>METTQDYHDVIKFIVPENKIKEETIISPSGNYKLIVEYYRSCYVFPSGEKSNSIFYTCGLVFKTNNDELVCKIPRSSCDFNHKFFTKNQEEWLVTGMTATTMTFVNLDKGQIYHNIVEKKTDLYWADWHFSLDGNTIAVEPYTWCGIADLRFFDITDISKGWYQLDQPECPDYSYVECNKDNTFTLYNIGAYKKLGSKYYSDYDDEYDTILQNTELSEVVDSWYVFERQGNKMVIKSEWILEDRLRWEKINNSVKN</sequence>
<organism evidence="1">
    <name type="scientific">Catovirus CTV1</name>
    <dbReference type="NCBI Taxonomy" id="1977631"/>
    <lineage>
        <taxon>Viruses</taxon>
        <taxon>Varidnaviria</taxon>
        <taxon>Bamfordvirae</taxon>
        <taxon>Nucleocytoviricota</taxon>
        <taxon>Megaviricetes</taxon>
        <taxon>Imitervirales</taxon>
        <taxon>Mimiviridae</taxon>
        <taxon>Klosneuvirinae</taxon>
        <taxon>Catovirus</taxon>
    </lineage>
</organism>
<reference evidence="1" key="1">
    <citation type="journal article" date="2017" name="Science">
        <title>Giant viruses with an expanded complement of translation system components.</title>
        <authorList>
            <person name="Schulz F."/>
            <person name="Yutin N."/>
            <person name="Ivanova N.N."/>
            <person name="Ortega D.R."/>
            <person name="Lee T.K."/>
            <person name="Vierheilig J."/>
            <person name="Daims H."/>
            <person name="Horn M."/>
            <person name="Wagner M."/>
            <person name="Jensen G.J."/>
            <person name="Kyrpides N.C."/>
            <person name="Koonin E.V."/>
            <person name="Woyke T."/>
        </authorList>
    </citation>
    <scope>NUCLEOTIDE SEQUENCE</scope>
    <source>
        <strain evidence="1">CTV1</strain>
    </source>
</reference>
<accession>A0A1V0SA92</accession>